<dbReference type="EMBL" id="ML179566">
    <property type="protein sequence ID" value="THU85091.1"/>
    <property type="molecule type" value="Genomic_DNA"/>
</dbReference>
<evidence type="ECO:0000256" key="1">
    <source>
        <dbReference type="ARBA" id="ARBA00004141"/>
    </source>
</evidence>
<keyword evidence="4 5" id="KW-0472">Membrane</keyword>
<reference evidence="6 7" key="1">
    <citation type="journal article" date="2019" name="Nat. Ecol. Evol.">
        <title>Megaphylogeny resolves global patterns of mushroom evolution.</title>
        <authorList>
            <person name="Varga T."/>
            <person name="Krizsan K."/>
            <person name="Foldi C."/>
            <person name="Dima B."/>
            <person name="Sanchez-Garcia M."/>
            <person name="Sanchez-Ramirez S."/>
            <person name="Szollosi G.J."/>
            <person name="Szarkandi J.G."/>
            <person name="Papp V."/>
            <person name="Albert L."/>
            <person name="Andreopoulos W."/>
            <person name="Angelini C."/>
            <person name="Antonin V."/>
            <person name="Barry K.W."/>
            <person name="Bougher N.L."/>
            <person name="Buchanan P."/>
            <person name="Buyck B."/>
            <person name="Bense V."/>
            <person name="Catcheside P."/>
            <person name="Chovatia M."/>
            <person name="Cooper J."/>
            <person name="Damon W."/>
            <person name="Desjardin D."/>
            <person name="Finy P."/>
            <person name="Geml J."/>
            <person name="Haridas S."/>
            <person name="Hughes K."/>
            <person name="Justo A."/>
            <person name="Karasinski D."/>
            <person name="Kautmanova I."/>
            <person name="Kiss B."/>
            <person name="Kocsube S."/>
            <person name="Kotiranta H."/>
            <person name="LaButti K.M."/>
            <person name="Lechner B.E."/>
            <person name="Liimatainen K."/>
            <person name="Lipzen A."/>
            <person name="Lukacs Z."/>
            <person name="Mihaltcheva S."/>
            <person name="Morgado L.N."/>
            <person name="Niskanen T."/>
            <person name="Noordeloos M.E."/>
            <person name="Ohm R.A."/>
            <person name="Ortiz-Santana B."/>
            <person name="Ovrebo C."/>
            <person name="Racz N."/>
            <person name="Riley R."/>
            <person name="Savchenko A."/>
            <person name="Shiryaev A."/>
            <person name="Soop K."/>
            <person name="Spirin V."/>
            <person name="Szebenyi C."/>
            <person name="Tomsovsky M."/>
            <person name="Tulloss R.E."/>
            <person name="Uehling J."/>
            <person name="Grigoriev I.V."/>
            <person name="Vagvolgyi C."/>
            <person name="Papp T."/>
            <person name="Martin F.M."/>
            <person name="Miettinen O."/>
            <person name="Hibbett D.S."/>
            <person name="Nagy L.G."/>
        </authorList>
    </citation>
    <scope>NUCLEOTIDE SEQUENCE [LARGE SCALE GENOMIC DNA]</scope>
    <source>
        <strain evidence="6 7">CBS 962.96</strain>
    </source>
</reference>
<comment type="subcellular location">
    <subcellularLocation>
        <location evidence="1">Membrane</location>
        <topology evidence="1">Multi-pass membrane protein</topology>
    </subcellularLocation>
</comment>
<accession>A0A4S8L940</accession>
<keyword evidence="3 5" id="KW-1133">Transmembrane helix</keyword>
<evidence type="ECO:0000313" key="6">
    <source>
        <dbReference type="EMBL" id="THU85091.1"/>
    </source>
</evidence>
<sequence>MSAPISGVRIVQALGIAGSAFVSGSILSISFITTPALLDYPSQLASQWSDVYTRGSRIMPPLALLSSSMLAYSSYALSNHGVDATKPKLYALAALLTIGIVPYTFGVMWNTNNKLKARNDEIGVMDKAYVQETAELAKKWNWLNAGRGALPLMGSLVGIVALVL</sequence>
<dbReference type="InterPro" id="IPR013901">
    <property type="entry name" value="Anthrone_oxy"/>
</dbReference>
<organism evidence="6 7">
    <name type="scientific">Dendrothele bispora (strain CBS 962.96)</name>
    <dbReference type="NCBI Taxonomy" id="1314807"/>
    <lineage>
        <taxon>Eukaryota</taxon>
        <taxon>Fungi</taxon>
        <taxon>Dikarya</taxon>
        <taxon>Basidiomycota</taxon>
        <taxon>Agaricomycotina</taxon>
        <taxon>Agaricomycetes</taxon>
        <taxon>Agaricomycetidae</taxon>
        <taxon>Agaricales</taxon>
        <taxon>Agaricales incertae sedis</taxon>
        <taxon>Dendrothele</taxon>
    </lineage>
</organism>
<feature type="transmembrane region" description="Helical" evidence="5">
    <location>
        <begin position="12"/>
        <end position="38"/>
    </location>
</feature>
<evidence type="ECO:0000256" key="2">
    <source>
        <dbReference type="ARBA" id="ARBA00022692"/>
    </source>
</evidence>
<evidence type="ECO:0000313" key="7">
    <source>
        <dbReference type="Proteomes" id="UP000297245"/>
    </source>
</evidence>
<dbReference type="PANTHER" id="PTHR35042">
    <property type="entry name" value="ANTHRONE OXYGENASE ENCC"/>
    <property type="match status" value="1"/>
</dbReference>
<keyword evidence="7" id="KW-1185">Reference proteome</keyword>
<feature type="transmembrane region" description="Helical" evidence="5">
    <location>
        <begin position="89"/>
        <end position="109"/>
    </location>
</feature>
<evidence type="ECO:0000256" key="5">
    <source>
        <dbReference type="SAM" id="Phobius"/>
    </source>
</evidence>
<dbReference type="Proteomes" id="UP000297245">
    <property type="component" value="Unassembled WGS sequence"/>
</dbReference>
<dbReference type="Pfam" id="PF08592">
    <property type="entry name" value="Anthrone_oxy"/>
    <property type="match status" value="1"/>
</dbReference>
<keyword evidence="2 5" id="KW-0812">Transmembrane</keyword>
<gene>
    <name evidence="6" type="ORF">K435DRAFT_783465</name>
</gene>
<evidence type="ECO:0000256" key="3">
    <source>
        <dbReference type="ARBA" id="ARBA00022989"/>
    </source>
</evidence>
<name>A0A4S8L940_DENBC</name>
<evidence type="ECO:0000256" key="4">
    <source>
        <dbReference type="ARBA" id="ARBA00023136"/>
    </source>
</evidence>
<dbReference type="GO" id="GO:0016020">
    <property type="term" value="C:membrane"/>
    <property type="evidence" value="ECO:0007669"/>
    <property type="project" value="UniProtKB-SubCell"/>
</dbReference>
<protein>
    <submittedName>
        <fullName evidence="6">DUF1772-domain-containing protein</fullName>
    </submittedName>
</protein>
<dbReference type="OrthoDB" id="2585651at2759"/>
<proteinExistence type="predicted"/>
<dbReference type="PANTHER" id="PTHR35042:SF1">
    <property type="entry name" value="DUF1772-DOMAIN-CONTAINING PROTEIN"/>
    <property type="match status" value="1"/>
</dbReference>
<dbReference type="AlphaFoldDB" id="A0A4S8L940"/>